<dbReference type="Pfam" id="PF07690">
    <property type="entry name" value="MFS_1"/>
    <property type="match status" value="1"/>
</dbReference>
<reference evidence="8 9" key="1">
    <citation type="submission" date="2017-06" db="EMBL/GenBank/DDBJ databases">
        <title>Draft genome sequence of a variant of Elsinoe murrayae.</title>
        <authorList>
            <person name="Cheng Q."/>
        </authorList>
    </citation>
    <scope>NUCLEOTIDE SEQUENCE [LARGE SCALE GENOMIC DNA]</scope>
    <source>
        <strain evidence="8 9">CQ-2017a</strain>
    </source>
</reference>
<proteinExistence type="predicted"/>
<comment type="subcellular location">
    <subcellularLocation>
        <location evidence="1">Membrane</location>
        <topology evidence="1">Multi-pass membrane protein</topology>
    </subcellularLocation>
</comment>
<feature type="transmembrane region" description="Helical" evidence="6">
    <location>
        <begin position="408"/>
        <end position="428"/>
    </location>
</feature>
<name>A0A2K1QQ08_9PEZI</name>
<keyword evidence="3 6" id="KW-0812">Transmembrane</keyword>
<feature type="transmembrane region" description="Helical" evidence="6">
    <location>
        <begin position="323"/>
        <end position="340"/>
    </location>
</feature>
<dbReference type="Gene3D" id="1.20.1250.20">
    <property type="entry name" value="MFS general substrate transporter like domains"/>
    <property type="match status" value="2"/>
</dbReference>
<feature type="transmembrane region" description="Helical" evidence="6">
    <location>
        <begin position="88"/>
        <end position="109"/>
    </location>
</feature>
<dbReference type="FunFam" id="1.20.1250.20:FF:000034">
    <property type="entry name" value="MFS general substrate transporter"/>
    <property type="match status" value="1"/>
</dbReference>
<evidence type="ECO:0000256" key="3">
    <source>
        <dbReference type="ARBA" id="ARBA00022692"/>
    </source>
</evidence>
<feature type="transmembrane region" description="Helical" evidence="6">
    <location>
        <begin position="440"/>
        <end position="462"/>
    </location>
</feature>
<dbReference type="PANTHER" id="PTHR43791:SF53">
    <property type="entry name" value="MAJOR FACILITATOR SUPERFAMILY (MFS) PROFILE DOMAIN-CONTAINING PROTEIN"/>
    <property type="match status" value="1"/>
</dbReference>
<evidence type="ECO:0000256" key="2">
    <source>
        <dbReference type="ARBA" id="ARBA00022448"/>
    </source>
</evidence>
<evidence type="ECO:0000256" key="6">
    <source>
        <dbReference type="SAM" id="Phobius"/>
    </source>
</evidence>
<dbReference type="InterPro" id="IPR011701">
    <property type="entry name" value="MFS"/>
</dbReference>
<evidence type="ECO:0000256" key="1">
    <source>
        <dbReference type="ARBA" id="ARBA00004141"/>
    </source>
</evidence>
<dbReference type="SUPFAM" id="SSF103473">
    <property type="entry name" value="MFS general substrate transporter"/>
    <property type="match status" value="1"/>
</dbReference>
<feature type="transmembrane region" description="Helical" evidence="6">
    <location>
        <begin position="216"/>
        <end position="236"/>
    </location>
</feature>
<keyword evidence="4 6" id="KW-1133">Transmembrane helix</keyword>
<organism evidence="8 9">
    <name type="scientific">Sphaceloma murrayae</name>
    <dbReference type="NCBI Taxonomy" id="2082308"/>
    <lineage>
        <taxon>Eukaryota</taxon>
        <taxon>Fungi</taxon>
        <taxon>Dikarya</taxon>
        <taxon>Ascomycota</taxon>
        <taxon>Pezizomycotina</taxon>
        <taxon>Dothideomycetes</taxon>
        <taxon>Dothideomycetidae</taxon>
        <taxon>Myriangiales</taxon>
        <taxon>Elsinoaceae</taxon>
        <taxon>Sphaceloma</taxon>
    </lineage>
</organism>
<dbReference type="OrthoDB" id="9971669at2759"/>
<dbReference type="EMBL" id="NKHZ01000052">
    <property type="protein sequence ID" value="PNS17174.1"/>
    <property type="molecule type" value="Genomic_DNA"/>
</dbReference>
<feature type="transmembrane region" description="Helical" evidence="6">
    <location>
        <begin position="116"/>
        <end position="135"/>
    </location>
</feature>
<dbReference type="GO" id="GO:0022857">
    <property type="term" value="F:transmembrane transporter activity"/>
    <property type="evidence" value="ECO:0007669"/>
    <property type="project" value="InterPro"/>
</dbReference>
<feature type="transmembrane region" description="Helical" evidence="6">
    <location>
        <begin position="172"/>
        <end position="196"/>
    </location>
</feature>
<feature type="transmembrane region" description="Helical" evidence="6">
    <location>
        <begin position="376"/>
        <end position="396"/>
    </location>
</feature>
<feature type="transmembrane region" description="Helical" evidence="6">
    <location>
        <begin position="347"/>
        <end position="364"/>
    </location>
</feature>
<comment type="caution">
    <text evidence="8">The sequence shown here is derived from an EMBL/GenBank/DDBJ whole genome shotgun (WGS) entry which is preliminary data.</text>
</comment>
<evidence type="ECO:0000313" key="9">
    <source>
        <dbReference type="Proteomes" id="UP000243797"/>
    </source>
</evidence>
<feature type="transmembrane region" description="Helical" evidence="6">
    <location>
        <begin position="281"/>
        <end position="303"/>
    </location>
</feature>
<feature type="transmembrane region" description="Helical" evidence="6">
    <location>
        <begin position="147"/>
        <end position="165"/>
    </location>
</feature>
<evidence type="ECO:0000256" key="4">
    <source>
        <dbReference type="ARBA" id="ARBA00022989"/>
    </source>
</evidence>
<keyword evidence="9" id="KW-1185">Reference proteome</keyword>
<feature type="domain" description="Major facilitator superfamily (MFS) profile" evidence="7">
    <location>
        <begin position="50"/>
        <end position="467"/>
    </location>
</feature>
<protein>
    <recommendedName>
        <fullName evidence="7">Major facilitator superfamily (MFS) profile domain-containing protein</fullName>
    </recommendedName>
</protein>
<evidence type="ECO:0000259" key="7">
    <source>
        <dbReference type="PROSITE" id="PS50850"/>
    </source>
</evidence>
<dbReference type="PANTHER" id="PTHR43791">
    <property type="entry name" value="PERMEASE-RELATED"/>
    <property type="match status" value="1"/>
</dbReference>
<dbReference type="AlphaFoldDB" id="A0A2K1QQ08"/>
<accession>A0A2K1QQ08</accession>
<keyword evidence="2" id="KW-0813">Transport</keyword>
<dbReference type="InterPro" id="IPR036259">
    <property type="entry name" value="MFS_trans_sf"/>
</dbReference>
<keyword evidence="5 6" id="KW-0472">Membrane</keyword>
<evidence type="ECO:0000313" key="8">
    <source>
        <dbReference type="EMBL" id="PNS17174.1"/>
    </source>
</evidence>
<gene>
    <name evidence="8" type="ORF">CAC42_7228</name>
</gene>
<sequence length="498" mass="55133">MDSSLTAATVGKADFEKVDFIDSDRASDTIEPEWTIEEETAVRRKIDWNLVPLMTFLYLLCFLDRSNIGNARIQGLGRDLKLVGYQFNWALTVFYVIYGLVEVPSNILLKRIGPRWWIPFLVVGFGVISLCTAFVKNFGQLMAMRALLGLFEGGTMPGIAFYLSCFYRRQELLFRIGIFVSAASMAGAFGGLLATGLSRIPAWGVAGARIETWRNIFFFEGLITCLAGVAAPWFMARNPETASFLTEREKYIAAQRLFLEHKSNPNEKVETRHIKRAIFNVNSNVCAIGFFLINITVQSLSLFMPTLLNDLGWTATKAQLHTVPPYVLACLVAIAIAFVSDRTRQRGMWLAIFAPLGIIGFAVLRGDVAANIKYMAVFFVTIGAFPGGPAFLSWGLNNSAGPAVRAVAGGYIVSVGTLGAIVATWTYLPSDGPDYPIGHSINLGAQCFALFLALFGIAYILWENRQRALGKRDHRLQGLNEAQANDLGYRHPEFRYIP</sequence>
<dbReference type="Proteomes" id="UP000243797">
    <property type="component" value="Unassembled WGS sequence"/>
</dbReference>
<dbReference type="FunFam" id="1.20.1250.20:FF:000013">
    <property type="entry name" value="MFS general substrate transporter"/>
    <property type="match status" value="1"/>
</dbReference>
<dbReference type="InParanoid" id="A0A2K1QQ08"/>
<dbReference type="PROSITE" id="PS50850">
    <property type="entry name" value="MFS"/>
    <property type="match status" value="1"/>
</dbReference>
<dbReference type="InterPro" id="IPR020846">
    <property type="entry name" value="MFS_dom"/>
</dbReference>
<dbReference type="GO" id="GO:0016020">
    <property type="term" value="C:membrane"/>
    <property type="evidence" value="ECO:0007669"/>
    <property type="project" value="UniProtKB-SubCell"/>
</dbReference>
<evidence type="ECO:0000256" key="5">
    <source>
        <dbReference type="ARBA" id="ARBA00023136"/>
    </source>
</evidence>